<dbReference type="InterPro" id="IPR027417">
    <property type="entry name" value="P-loop_NTPase"/>
</dbReference>
<dbReference type="RefSeq" id="WP_007059617.1">
    <property type="nucleotide sequence ID" value="NZ_ACVI01000008.1"/>
</dbReference>
<proteinExistence type="predicted"/>
<sequence>MGELNKNIILIGMPGSEKITIGKILSKKLGFKFIDTNEDADKSSSKLPNASSGQCSIISTEVDTLKKCFSIKENGVVIFIDKPVEKIIEDEEVLNNRTLLKAEIHNLKEHFHEKYKSYKNCCDLHLINNNNINEIVYYICSLWS</sequence>
<gene>
    <name evidence="1" type="ORF">CcarbDRAFT_0732</name>
</gene>
<name>C6PPL5_9CLOT</name>
<evidence type="ECO:0000313" key="1">
    <source>
        <dbReference type="EMBL" id="EET88745.1"/>
    </source>
</evidence>
<keyword evidence="1" id="KW-0808">Transferase</keyword>
<dbReference type="EMBL" id="ACVI01000008">
    <property type="protein sequence ID" value="EET88745.1"/>
    <property type="molecule type" value="Genomic_DNA"/>
</dbReference>
<dbReference type="Proteomes" id="UP000004198">
    <property type="component" value="Unassembled WGS sequence"/>
</dbReference>
<dbReference type="eggNOG" id="COG0703">
    <property type="taxonomic scope" value="Bacteria"/>
</dbReference>
<organism evidence="1 2">
    <name type="scientific">Clostridium carboxidivorans P7</name>
    <dbReference type="NCBI Taxonomy" id="536227"/>
    <lineage>
        <taxon>Bacteria</taxon>
        <taxon>Bacillati</taxon>
        <taxon>Bacillota</taxon>
        <taxon>Clostridia</taxon>
        <taxon>Eubacteriales</taxon>
        <taxon>Clostridiaceae</taxon>
        <taxon>Clostridium</taxon>
    </lineage>
</organism>
<dbReference type="SUPFAM" id="SSF52540">
    <property type="entry name" value="P-loop containing nucleoside triphosphate hydrolases"/>
    <property type="match status" value="1"/>
</dbReference>
<comment type="caution">
    <text evidence="1">The sequence shown here is derived from an EMBL/GenBank/DDBJ whole genome shotgun (WGS) entry which is preliminary data.</text>
</comment>
<keyword evidence="1" id="KW-0418">Kinase</keyword>
<evidence type="ECO:0000313" key="2">
    <source>
        <dbReference type="Proteomes" id="UP000004198"/>
    </source>
</evidence>
<protein>
    <submittedName>
        <fullName evidence="1">Shikimate kinase</fullName>
    </submittedName>
</protein>
<keyword evidence="2" id="KW-1185">Reference proteome</keyword>
<dbReference type="OrthoDB" id="9800332at2"/>
<dbReference type="AlphaFoldDB" id="C6PPL5"/>
<accession>C6PPL5</accession>
<reference evidence="1 2" key="1">
    <citation type="submission" date="2009-06" db="EMBL/GenBank/DDBJ databases">
        <title>The draft genome of Clostridium carboxidivorans P7.</title>
        <authorList>
            <consortium name="US DOE Joint Genome Institute (JGI-PGF)"/>
            <person name="Lucas S."/>
            <person name="Copeland A."/>
            <person name="Lapidus A."/>
            <person name="Glavina del Rio T."/>
            <person name="Tice H."/>
            <person name="Bruce D."/>
            <person name="Goodwin L."/>
            <person name="Pitluck S."/>
            <person name="Larimer F."/>
            <person name="Land M.L."/>
            <person name="Hauser L."/>
            <person name="Hemme C.L."/>
        </authorList>
    </citation>
    <scope>NUCLEOTIDE SEQUENCE [LARGE SCALE GENOMIC DNA]</scope>
    <source>
        <strain evidence="1 2">P7</strain>
    </source>
</reference>
<dbReference type="STRING" id="536227.Ccar_05850"/>
<dbReference type="PATRIC" id="fig|536227.13.peg.1235"/>
<dbReference type="GO" id="GO:0016301">
    <property type="term" value="F:kinase activity"/>
    <property type="evidence" value="ECO:0007669"/>
    <property type="project" value="UniProtKB-KW"/>
</dbReference>
<dbReference type="Gene3D" id="3.40.50.300">
    <property type="entry name" value="P-loop containing nucleotide triphosphate hydrolases"/>
    <property type="match status" value="2"/>
</dbReference>
<dbReference type="KEGG" id="cck:Ccar_05850"/>